<dbReference type="RefSeq" id="WP_161646703.1">
    <property type="nucleotide sequence ID" value="NZ_CP121794.1"/>
</dbReference>
<dbReference type="PANTHER" id="PTHR35862">
    <property type="entry name" value="FELS-2 PROPHAGE PROTEIN"/>
    <property type="match status" value="1"/>
</dbReference>
<dbReference type="AlphaFoldDB" id="A0A7T3X531"/>
<accession>A0A7T3X531</accession>
<feature type="region of interest" description="Disordered" evidence="1">
    <location>
        <begin position="249"/>
        <end position="280"/>
    </location>
</feature>
<name>A0A7T3X531_AERCA</name>
<dbReference type="PANTHER" id="PTHR35862:SF3">
    <property type="entry name" value="FELS-2 PROPHAGE PROTEIN"/>
    <property type="match status" value="1"/>
</dbReference>
<dbReference type="SUPFAM" id="SSF69279">
    <property type="entry name" value="Phage tail proteins"/>
    <property type="match status" value="1"/>
</dbReference>
<reference evidence="2" key="1">
    <citation type="submission" date="2020-12" db="EMBL/GenBank/DDBJ databases">
        <title>GES Beta-lactamases isolated from hospital effluents in Brazil.</title>
        <authorList>
            <person name="Conte D."/>
            <person name="Mesa D."/>
            <person name="Palmeiro J.K."/>
            <person name="Dalla-Costa L.M."/>
        </authorList>
    </citation>
    <scope>NUCLEOTIDE SEQUENCE [LARGE SCALE GENOMIC DNA]</scope>
    <source>
        <strain evidence="2">Aero21</strain>
    </source>
</reference>
<organism evidence="2">
    <name type="scientific">Aeromonas caviae</name>
    <name type="common">Aeromonas punctata</name>
    <dbReference type="NCBI Taxonomy" id="648"/>
    <lineage>
        <taxon>Bacteria</taxon>
        <taxon>Pseudomonadati</taxon>
        <taxon>Pseudomonadota</taxon>
        <taxon>Gammaproteobacteria</taxon>
        <taxon>Aeromonadales</taxon>
        <taxon>Aeromonadaceae</taxon>
        <taxon>Aeromonas</taxon>
    </lineage>
</organism>
<dbReference type="Pfam" id="PF05954">
    <property type="entry name" value="Phage_GPD"/>
    <property type="match status" value="1"/>
</dbReference>
<evidence type="ECO:0000313" key="2">
    <source>
        <dbReference type="EMBL" id="QQA62392.1"/>
    </source>
</evidence>
<dbReference type="EMBL" id="CP065937">
    <property type="protein sequence ID" value="QQA62392.1"/>
    <property type="molecule type" value="Genomic_DNA"/>
</dbReference>
<gene>
    <name evidence="2" type="ORF">JC965_07965</name>
</gene>
<dbReference type="InterPro" id="IPR052726">
    <property type="entry name" value="Phage_Baseplate_Hub"/>
</dbReference>
<sequence length="390" mass="42641">MSLIDNALSAVSSNLTSQLGQFSVTGADHKAPAYQLLIDGKDVSATIRPRLGGMTITDNRGFDADTIDIELDDSDGQLAMPRRGARMRALIGWQGQPLVDKGEFTIDEVEHSGTPDKLTIRGKSADLRGSLNKLRQTSYHQQTVGSIVDTIAQRHGLTPACAERFKGMLIDHIDQQNESDPAFLTRLAGQCGALTTIKSGRLLFIGQGKGLTASGKPLPSVTITRQDGDQHRFAVADRDAYTGVSANWHDPKKAATKGSTLKRKRKTKPKPEQALPSDTTVDKEGRELLIGDSENVKVLRHIYANQTNALRAARAEWERLQRGVAEFEITLATGRPELYPEQPTTVRGFKPQIDEAGWVLTRVVHSLTNSGYTNNINLEVAIDDLPEVTE</sequence>
<evidence type="ECO:0000256" key="1">
    <source>
        <dbReference type="SAM" id="MobiDB-lite"/>
    </source>
</evidence>
<proteinExistence type="predicted"/>
<protein>
    <submittedName>
        <fullName evidence="2">Phage late control D family protein</fullName>
    </submittedName>
</protein>